<dbReference type="GO" id="GO:0005886">
    <property type="term" value="C:plasma membrane"/>
    <property type="evidence" value="ECO:0007669"/>
    <property type="project" value="TreeGrafter"/>
</dbReference>
<dbReference type="AlphaFoldDB" id="A0AA39EXH1"/>
<organism evidence="3 4">
    <name type="scientific">Microctonus aethiopoides</name>
    <dbReference type="NCBI Taxonomy" id="144406"/>
    <lineage>
        <taxon>Eukaryota</taxon>
        <taxon>Metazoa</taxon>
        <taxon>Ecdysozoa</taxon>
        <taxon>Arthropoda</taxon>
        <taxon>Hexapoda</taxon>
        <taxon>Insecta</taxon>
        <taxon>Pterygota</taxon>
        <taxon>Neoptera</taxon>
        <taxon>Endopterygota</taxon>
        <taxon>Hymenoptera</taxon>
        <taxon>Apocrita</taxon>
        <taxon>Ichneumonoidea</taxon>
        <taxon>Braconidae</taxon>
        <taxon>Euphorinae</taxon>
        <taxon>Microctonus</taxon>
    </lineage>
</organism>
<dbReference type="PANTHER" id="PTHR12345:SF11">
    <property type="entry name" value="FI13065P"/>
    <property type="match status" value="1"/>
</dbReference>
<evidence type="ECO:0000256" key="2">
    <source>
        <dbReference type="SAM" id="MobiDB-lite"/>
    </source>
</evidence>
<dbReference type="Proteomes" id="UP001168990">
    <property type="component" value="Unassembled WGS sequence"/>
</dbReference>
<reference evidence="3" key="2">
    <citation type="submission" date="2023-03" db="EMBL/GenBank/DDBJ databases">
        <authorList>
            <person name="Inwood S.N."/>
            <person name="Skelly J.G."/>
            <person name="Guhlin J."/>
            <person name="Harrop T.W.R."/>
            <person name="Goldson S.G."/>
            <person name="Dearden P.K."/>
        </authorList>
    </citation>
    <scope>NUCLEOTIDE SEQUENCE</scope>
    <source>
        <strain evidence="3">Irish</strain>
        <tissue evidence="3">Whole body</tissue>
    </source>
</reference>
<proteinExistence type="predicted"/>
<feature type="region of interest" description="Disordered" evidence="2">
    <location>
        <begin position="243"/>
        <end position="276"/>
    </location>
</feature>
<dbReference type="CDD" id="cd00821">
    <property type="entry name" value="PH"/>
    <property type="match status" value="1"/>
</dbReference>
<keyword evidence="1" id="KW-0677">Repeat</keyword>
<protein>
    <recommendedName>
        <fullName evidence="5">PH domain-containing protein</fullName>
    </recommendedName>
</protein>
<dbReference type="Gene3D" id="2.30.29.30">
    <property type="entry name" value="Pleckstrin-homology domain (PH domain)/Phosphotyrosine-binding domain (PTB)"/>
    <property type="match status" value="1"/>
</dbReference>
<evidence type="ECO:0000313" key="3">
    <source>
        <dbReference type="EMBL" id="KAK0159272.1"/>
    </source>
</evidence>
<sequence>MLQAVRLLTELTSRPVDYRRDSEDTMNTSRQNLSAENSVQFREMYKNGWLRKTDKTDKELSRFWVAFCVHDDMEPKLEGFSDQKQAATHLPFWSNSLRGIQHLSPTLCATSRHDYEFCINFHDDRVIRLAAPTYQGMLDWVHIITRKLTEMKILRPKENVYSRGPERIATRDPTSPLPPPPPLSIGLWNPEPTRPNNLDSPSVIITDTPSNFPDREDINNQTAAMIFTFQDVVIDDDRVSNQSEISTRNRSTPVSMPNPHIATTAMTSSSNNETSDDTRYESIFLASSSSSSVDESLSIVGSQMEPSNDQYAALIEYRSSGISDGNLAGQVLSRSITDNRSLPMTTSTPPITTTTTPSTITITTTTTTTITTATTTSSGSEQTNTIFNSAPPIRQLTLREKQVLQLKREMSHFAGVRLHLGRRDCKDGIAFVDTFGSIWVAGWKCREHPLLYNVLHVGDMIISVAGTTPTNANAIKDIIKGITTPRIEVIVRRLPFARAMILTKPSDNDDFGLEVNGNELSGVNGIALISGLSPLAEATDPTVSVGSNTTWTLTEVNGRPLNIFDGCANERLSAIGRDISIVVQPTDLVASLRKKLRAIRGYKNFILQ</sequence>
<dbReference type="SUPFAM" id="SSF50729">
    <property type="entry name" value="PH domain-like"/>
    <property type="match status" value="1"/>
</dbReference>
<accession>A0AA39EXH1</accession>
<dbReference type="GO" id="GO:0005737">
    <property type="term" value="C:cytoplasm"/>
    <property type="evidence" value="ECO:0007669"/>
    <property type="project" value="TreeGrafter"/>
</dbReference>
<evidence type="ECO:0000256" key="1">
    <source>
        <dbReference type="ARBA" id="ARBA00022737"/>
    </source>
</evidence>
<dbReference type="EMBL" id="JAQQBS010001424">
    <property type="protein sequence ID" value="KAK0159272.1"/>
    <property type="molecule type" value="Genomic_DNA"/>
</dbReference>
<name>A0AA39EXH1_9HYME</name>
<reference evidence="3" key="1">
    <citation type="journal article" date="2023" name="bioRxiv">
        <title>Scaffold-level genome assemblies of two parasitoid biocontrol wasps reveal the parthenogenesis mechanism and an associated novel virus.</title>
        <authorList>
            <person name="Inwood S."/>
            <person name="Skelly J."/>
            <person name="Guhlin J."/>
            <person name="Harrop T."/>
            <person name="Goldson S."/>
            <person name="Dearden P."/>
        </authorList>
    </citation>
    <scope>NUCLEOTIDE SEQUENCE</scope>
    <source>
        <strain evidence="3">Irish</strain>
        <tissue evidence="3">Whole body</tissue>
    </source>
</reference>
<evidence type="ECO:0000313" key="4">
    <source>
        <dbReference type="Proteomes" id="UP001168990"/>
    </source>
</evidence>
<comment type="caution">
    <text evidence="3">The sequence shown here is derived from an EMBL/GenBank/DDBJ whole genome shotgun (WGS) entry which is preliminary data.</text>
</comment>
<evidence type="ECO:0008006" key="5">
    <source>
        <dbReference type="Google" id="ProtNLM"/>
    </source>
</evidence>
<gene>
    <name evidence="3" type="ORF">PV328_010169</name>
</gene>
<feature type="compositionally biased region" description="Polar residues" evidence="2">
    <location>
        <begin position="243"/>
        <end position="255"/>
    </location>
</feature>
<dbReference type="InterPro" id="IPR051230">
    <property type="entry name" value="APP-Binding"/>
</dbReference>
<keyword evidence="4" id="KW-1185">Reference proteome</keyword>
<dbReference type="PANTHER" id="PTHR12345">
    <property type="entry name" value="SYNTENIN RELATED"/>
    <property type="match status" value="1"/>
</dbReference>
<dbReference type="InterPro" id="IPR011993">
    <property type="entry name" value="PH-like_dom_sf"/>
</dbReference>